<evidence type="ECO:0000313" key="4">
    <source>
        <dbReference type="Proteomes" id="UP000299102"/>
    </source>
</evidence>
<dbReference type="AlphaFoldDB" id="A0A4C1U6S1"/>
<dbReference type="Proteomes" id="UP000299102">
    <property type="component" value="Unassembled WGS sequence"/>
</dbReference>
<sequence length="756" mass="85015">MITAATLMVLLALGAGAPAAAFTVDLSAVDALRNELYKLEAELWRNVTDSAWKESMALGADVELTKAFQRFDERVEPIPQPHLPPLEHSWLWLKTVEKLRIIDGLYKAFVDFATRQAAPGAVPAPVREWLDLAENVLMDPTSSVPQAVQKLSNVYDMGNLFLKSVQEDGPDRCELQLSTHQVIYDMYKTVALTEIKGYAMMQFSWMLLRVYGKGNFTQEASLTRKRYDERTAKTALAARAAMASAGRDVYTCDPPHHEEGTTFAQVTRLLQGYIENEVDMNKDGTCRENCAFYTLTQRHGCYKDQFCARQPACSGRIINCQYIDSDMWICPATWNSNRRYEYIEYENGRTLGHPGSCRRGVTKVYHPFTLHISPFTNDSNIYSGVCVVNEDGVCVGGFVVALAVLALLVLHVPVRRRRPEVRPLLQHARHDGRRRQQQVSDANVTIRTPERIQNGKLMLLMFVAQSDKRKPSPSVDSWWQWWKVLHCSYCFCLCEDVAESSERFFSMREALSDVATNKVVTGLRLVKLGRIFHLQISEGSLEARGEVKPGEWVKIRQFDPNDHDTKEGVDYHTLTYENRAIDLDELDSPEGHVLTGVRFRTVGAHLHFEIHATPFNYTTGRLAAARGQWLSNDNTEGGDQPRSVLTLVRPDIPTRSKIPLKVDSKHDQYVEFTHTDLEADAAQSTVPFIDIQPVQPLKGATLASGAGLIHRGAQGSGGFIGVKLITYNYTRHVRAEPPPPHAEPQESAPEFTPIVN</sequence>
<evidence type="ECO:0000256" key="1">
    <source>
        <dbReference type="SAM" id="MobiDB-lite"/>
    </source>
</evidence>
<evidence type="ECO:0000313" key="3">
    <source>
        <dbReference type="EMBL" id="GBP21654.1"/>
    </source>
</evidence>
<dbReference type="OrthoDB" id="6366357at2759"/>
<keyword evidence="4" id="KW-1185">Reference proteome</keyword>
<accession>A0A4C1U6S1</accession>
<feature type="chain" id="PRO_5020037252" evidence="2">
    <location>
        <begin position="22"/>
        <end position="756"/>
    </location>
</feature>
<dbReference type="STRING" id="151549.A0A4C1U6S1"/>
<gene>
    <name evidence="3" type="ORF">EVAR_16200_1</name>
</gene>
<dbReference type="Pfam" id="PF16061">
    <property type="entry name" value="DUF4803"/>
    <property type="match status" value="2"/>
</dbReference>
<proteinExistence type="predicted"/>
<dbReference type="PANTHER" id="PTHR47890">
    <property type="entry name" value="LD24308P"/>
    <property type="match status" value="1"/>
</dbReference>
<comment type="caution">
    <text evidence="3">The sequence shown here is derived from an EMBL/GenBank/DDBJ whole genome shotgun (WGS) entry which is preliminary data.</text>
</comment>
<organism evidence="3 4">
    <name type="scientific">Eumeta variegata</name>
    <name type="common">Bagworm moth</name>
    <name type="synonym">Eumeta japonica</name>
    <dbReference type="NCBI Taxonomy" id="151549"/>
    <lineage>
        <taxon>Eukaryota</taxon>
        <taxon>Metazoa</taxon>
        <taxon>Ecdysozoa</taxon>
        <taxon>Arthropoda</taxon>
        <taxon>Hexapoda</taxon>
        <taxon>Insecta</taxon>
        <taxon>Pterygota</taxon>
        <taxon>Neoptera</taxon>
        <taxon>Endopterygota</taxon>
        <taxon>Lepidoptera</taxon>
        <taxon>Glossata</taxon>
        <taxon>Ditrysia</taxon>
        <taxon>Tineoidea</taxon>
        <taxon>Psychidae</taxon>
        <taxon>Oiketicinae</taxon>
        <taxon>Eumeta</taxon>
    </lineage>
</organism>
<dbReference type="EMBL" id="BGZK01000131">
    <property type="protein sequence ID" value="GBP21654.1"/>
    <property type="molecule type" value="Genomic_DNA"/>
</dbReference>
<feature type="region of interest" description="Disordered" evidence="1">
    <location>
        <begin position="735"/>
        <end position="756"/>
    </location>
</feature>
<reference evidence="3 4" key="1">
    <citation type="journal article" date="2019" name="Commun. Biol.">
        <title>The bagworm genome reveals a unique fibroin gene that provides high tensile strength.</title>
        <authorList>
            <person name="Kono N."/>
            <person name="Nakamura H."/>
            <person name="Ohtoshi R."/>
            <person name="Tomita M."/>
            <person name="Numata K."/>
            <person name="Arakawa K."/>
        </authorList>
    </citation>
    <scope>NUCLEOTIDE SEQUENCE [LARGE SCALE GENOMIC DNA]</scope>
</reference>
<name>A0A4C1U6S1_EUMVA</name>
<feature type="signal peptide" evidence="2">
    <location>
        <begin position="1"/>
        <end position="21"/>
    </location>
</feature>
<dbReference type="InterPro" id="IPR032062">
    <property type="entry name" value="DUF4803"/>
</dbReference>
<dbReference type="PANTHER" id="PTHR47890:SF1">
    <property type="entry name" value="LD24308P"/>
    <property type="match status" value="1"/>
</dbReference>
<evidence type="ECO:0000256" key="2">
    <source>
        <dbReference type="SAM" id="SignalP"/>
    </source>
</evidence>
<keyword evidence="2" id="KW-0732">Signal</keyword>
<protein>
    <submittedName>
        <fullName evidence="3">Uncharacterized protein</fullName>
    </submittedName>
</protein>